<dbReference type="GO" id="GO:0005737">
    <property type="term" value="C:cytoplasm"/>
    <property type="evidence" value="ECO:0007669"/>
    <property type="project" value="TreeGrafter"/>
</dbReference>
<dbReference type="Proteomes" id="UP000727407">
    <property type="component" value="Unassembled WGS sequence"/>
</dbReference>
<keyword evidence="4" id="KW-1185">Reference proteome</keyword>
<feature type="non-terminal residue" evidence="3">
    <location>
        <position position="100"/>
    </location>
</feature>
<proteinExistence type="inferred from homology"/>
<sequence length="100" mass="11393">MSPIKELSLVYDPINESNTFTNGDVLNGRVFFEVTKEVKIESLYIKCKGEAHVHWSEGDSDNRSSYSAYERYFKLKQYFMQDPSKKGTGEPGVILTCGEI</sequence>
<dbReference type="PANTHER" id="PTHR11188:SF135">
    <property type="entry name" value="ARRESTIN DOMAIN CONTAINING 3-LIKE-RELATED"/>
    <property type="match status" value="1"/>
</dbReference>
<dbReference type="PANTHER" id="PTHR11188">
    <property type="entry name" value="ARRESTIN DOMAIN CONTAINING PROTEIN"/>
    <property type="match status" value="1"/>
</dbReference>
<evidence type="ECO:0000313" key="4">
    <source>
        <dbReference type="Proteomes" id="UP000727407"/>
    </source>
</evidence>
<comment type="caution">
    <text evidence="3">The sequence shown here is derived from an EMBL/GenBank/DDBJ whole genome shotgun (WGS) entry which is preliminary data.</text>
</comment>
<dbReference type="EMBL" id="QNUK01000030">
    <property type="protein sequence ID" value="KAF5906652.1"/>
    <property type="molecule type" value="Genomic_DNA"/>
</dbReference>
<dbReference type="AlphaFoldDB" id="A0A8J4UUH0"/>
<dbReference type="Gene3D" id="2.60.40.640">
    <property type="match status" value="1"/>
</dbReference>
<comment type="similarity">
    <text evidence="1">Belongs to the arrestin family.</text>
</comment>
<evidence type="ECO:0000256" key="1">
    <source>
        <dbReference type="ARBA" id="ARBA00005298"/>
    </source>
</evidence>
<dbReference type="InterPro" id="IPR014756">
    <property type="entry name" value="Ig_E-set"/>
</dbReference>
<dbReference type="SUPFAM" id="SSF81296">
    <property type="entry name" value="E set domains"/>
    <property type="match status" value="1"/>
</dbReference>
<dbReference type="GO" id="GO:0007399">
    <property type="term" value="P:nervous system development"/>
    <property type="evidence" value="ECO:0007669"/>
    <property type="project" value="UniProtKB-ARBA"/>
</dbReference>
<organism evidence="3 4">
    <name type="scientific">Clarias magur</name>
    <name type="common">Asian catfish</name>
    <name type="synonym">Macropteronotus magur</name>
    <dbReference type="NCBI Taxonomy" id="1594786"/>
    <lineage>
        <taxon>Eukaryota</taxon>
        <taxon>Metazoa</taxon>
        <taxon>Chordata</taxon>
        <taxon>Craniata</taxon>
        <taxon>Vertebrata</taxon>
        <taxon>Euteleostomi</taxon>
        <taxon>Actinopterygii</taxon>
        <taxon>Neopterygii</taxon>
        <taxon>Teleostei</taxon>
        <taxon>Ostariophysi</taxon>
        <taxon>Siluriformes</taxon>
        <taxon>Clariidae</taxon>
        <taxon>Clarias</taxon>
    </lineage>
</organism>
<name>A0A8J4UUH0_CLAMG</name>
<evidence type="ECO:0000313" key="3">
    <source>
        <dbReference type="EMBL" id="KAF5906652.1"/>
    </source>
</evidence>
<gene>
    <name evidence="3" type="ORF">DAT39_003639</name>
</gene>
<evidence type="ECO:0000259" key="2">
    <source>
        <dbReference type="Pfam" id="PF00339"/>
    </source>
</evidence>
<dbReference type="InterPro" id="IPR014752">
    <property type="entry name" value="Arrestin-like_C"/>
</dbReference>
<dbReference type="GO" id="GO:0015031">
    <property type="term" value="P:protein transport"/>
    <property type="evidence" value="ECO:0007669"/>
    <property type="project" value="TreeGrafter"/>
</dbReference>
<dbReference type="InterPro" id="IPR011021">
    <property type="entry name" value="Arrestin-like_N"/>
</dbReference>
<reference evidence="3" key="1">
    <citation type="submission" date="2020-07" db="EMBL/GenBank/DDBJ databases">
        <title>Clarias magur genome sequencing, assembly and annotation.</title>
        <authorList>
            <person name="Kushwaha B."/>
            <person name="Kumar R."/>
            <person name="Das P."/>
            <person name="Joshi C.G."/>
            <person name="Kumar D."/>
            <person name="Nagpure N.S."/>
            <person name="Pandey M."/>
            <person name="Agarwal S."/>
            <person name="Srivastava S."/>
            <person name="Singh M."/>
            <person name="Sahoo L."/>
            <person name="Jayasankar P."/>
            <person name="Meher P.K."/>
            <person name="Koringa P.G."/>
            <person name="Iquebal M.A."/>
            <person name="Das S.P."/>
            <person name="Bit A."/>
            <person name="Patnaik S."/>
            <person name="Patel N."/>
            <person name="Shah T.M."/>
            <person name="Hinsu A."/>
            <person name="Jena J.K."/>
        </authorList>
    </citation>
    <scope>NUCLEOTIDE SEQUENCE</scope>
    <source>
        <strain evidence="3">CIFAMagur01</strain>
        <tissue evidence="3">Testis</tissue>
    </source>
</reference>
<dbReference type="Pfam" id="PF00339">
    <property type="entry name" value="Arrestin_N"/>
    <property type="match status" value="1"/>
</dbReference>
<dbReference type="OrthoDB" id="2333384at2759"/>
<feature type="domain" description="Arrestin-like N-terminal" evidence="2">
    <location>
        <begin position="15"/>
        <end position="83"/>
    </location>
</feature>
<dbReference type="GO" id="GO:0005886">
    <property type="term" value="C:plasma membrane"/>
    <property type="evidence" value="ECO:0007669"/>
    <property type="project" value="TreeGrafter"/>
</dbReference>
<protein>
    <submittedName>
        <fullName evidence="3">Arrestin domain-containing protein 3-like</fullName>
    </submittedName>
</protein>
<accession>A0A8J4UUH0</accession>
<dbReference type="InterPro" id="IPR050357">
    <property type="entry name" value="Arrestin_domain-protein"/>
</dbReference>